<comment type="caution">
    <text evidence="2">The sequence shown here is derived from an EMBL/GenBank/DDBJ whole genome shotgun (WGS) entry which is preliminary data.</text>
</comment>
<evidence type="ECO:0000313" key="2">
    <source>
        <dbReference type="EMBL" id="TGZ42229.1"/>
    </source>
</evidence>
<evidence type="ECO:0000256" key="1">
    <source>
        <dbReference type="SAM" id="MobiDB-lite"/>
    </source>
</evidence>
<dbReference type="InterPro" id="IPR036875">
    <property type="entry name" value="Znf_CCHC_sf"/>
</dbReference>
<sequence length="173" mass="19581">KIISIQRLNRRVRRNGESVFEPFKTILIKFERQTQPLEISIFKSKLKVEPYIPQIQICFSCFRYGHISSGCRSKARCGRCTLESHANKDDCPRINLPPLCINCKSDHLPTASTCPVFIKQKKIVQTAAEQNIPYLEARNKIENCQPSIYSPPPEISSSDSYPSLSGSMNSSDS</sequence>
<proteinExistence type="predicted"/>
<dbReference type="GO" id="GO:0008270">
    <property type="term" value="F:zinc ion binding"/>
    <property type="evidence" value="ECO:0007669"/>
    <property type="project" value="InterPro"/>
</dbReference>
<reference evidence="2 3" key="1">
    <citation type="journal article" date="2019" name="Philos. Trans. R. Soc. Lond., B, Biol. Sci.">
        <title>Ant behaviour and brain gene expression of defending hosts depend on the ecological success of the intruding social parasite.</title>
        <authorList>
            <person name="Kaur R."/>
            <person name="Stoldt M."/>
            <person name="Jongepier E."/>
            <person name="Feldmeyer B."/>
            <person name="Menzel F."/>
            <person name="Bornberg-Bauer E."/>
            <person name="Foitzik S."/>
        </authorList>
    </citation>
    <scope>NUCLEOTIDE SEQUENCE [LARGE SCALE GENOMIC DNA]</scope>
    <source>
        <tissue evidence="2">Whole body</tissue>
    </source>
</reference>
<dbReference type="SUPFAM" id="SSF57756">
    <property type="entry name" value="Retrovirus zinc finger-like domains"/>
    <property type="match status" value="1"/>
</dbReference>
<feature type="compositionally biased region" description="Low complexity" evidence="1">
    <location>
        <begin position="155"/>
        <end position="167"/>
    </location>
</feature>
<feature type="non-terminal residue" evidence="2">
    <location>
        <position position="1"/>
    </location>
</feature>
<organism evidence="2 3">
    <name type="scientific">Temnothorax longispinosus</name>
    <dbReference type="NCBI Taxonomy" id="300112"/>
    <lineage>
        <taxon>Eukaryota</taxon>
        <taxon>Metazoa</taxon>
        <taxon>Ecdysozoa</taxon>
        <taxon>Arthropoda</taxon>
        <taxon>Hexapoda</taxon>
        <taxon>Insecta</taxon>
        <taxon>Pterygota</taxon>
        <taxon>Neoptera</taxon>
        <taxon>Endopterygota</taxon>
        <taxon>Hymenoptera</taxon>
        <taxon>Apocrita</taxon>
        <taxon>Aculeata</taxon>
        <taxon>Formicoidea</taxon>
        <taxon>Formicidae</taxon>
        <taxon>Myrmicinae</taxon>
        <taxon>Temnothorax</taxon>
    </lineage>
</organism>
<accession>A0A4S2K4Z0</accession>
<feature type="region of interest" description="Disordered" evidence="1">
    <location>
        <begin position="148"/>
        <end position="173"/>
    </location>
</feature>
<protein>
    <recommendedName>
        <fullName evidence="4">Nucleic-acid-binding protein from mobile element jockey</fullName>
    </recommendedName>
</protein>
<dbReference type="Proteomes" id="UP000310200">
    <property type="component" value="Unassembled WGS sequence"/>
</dbReference>
<dbReference type="GO" id="GO:0003676">
    <property type="term" value="F:nucleic acid binding"/>
    <property type="evidence" value="ECO:0007669"/>
    <property type="project" value="InterPro"/>
</dbReference>
<dbReference type="AlphaFoldDB" id="A0A4S2K4Z0"/>
<evidence type="ECO:0008006" key="4">
    <source>
        <dbReference type="Google" id="ProtNLM"/>
    </source>
</evidence>
<dbReference type="EMBL" id="QBLH01003223">
    <property type="protein sequence ID" value="TGZ42229.1"/>
    <property type="molecule type" value="Genomic_DNA"/>
</dbReference>
<evidence type="ECO:0000313" key="3">
    <source>
        <dbReference type="Proteomes" id="UP000310200"/>
    </source>
</evidence>
<gene>
    <name evidence="2" type="ORF">DBV15_12963</name>
</gene>
<keyword evidence="3" id="KW-1185">Reference proteome</keyword>
<name>A0A4S2K4Z0_9HYME</name>